<evidence type="ECO:0000256" key="6">
    <source>
        <dbReference type="ARBA" id="ARBA00023242"/>
    </source>
</evidence>
<protein>
    <submittedName>
        <fullName evidence="9">Uncharacterized protein</fullName>
    </submittedName>
</protein>
<evidence type="ECO:0000256" key="2">
    <source>
        <dbReference type="ARBA" id="ARBA00022737"/>
    </source>
</evidence>
<feature type="domain" description="HTH myb-type" evidence="8">
    <location>
        <begin position="98"/>
        <end position="128"/>
    </location>
</feature>
<reference evidence="9" key="1">
    <citation type="journal article" date="2018" name="DNA Res.">
        <title>Multiple hybrid de novo genome assembly of finger millet, an orphan allotetraploid crop.</title>
        <authorList>
            <person name="Hatakeyama M."/>
            <person name="Aluri S."/>
            <person name="Balachadran M.T."/>
            <person name="Sivarajan S.R."/>
            <person name="Patrignani A."/>
            <person name="Gruter S."/>
            <person name="Poveda L."/>
            <person name="Shimizu-Inatsugi R."/>
            <person name="Baeten J."/>
            <person name="Francoijs K.J."/>
            <person name="Nataraja K.N."/>
            <person name="Reddy Y.A.N."/>
            <person name="Phadnis S."/>
            <person name="Ravikumar R.L."/>
            <person name="Schlapbach R."/>
            <person name="Sreeman S.M."/>
            <person name="Shimizu K.K."/>
        </authorList>
    </citation>
    <scope>NUCLEOTIDE SEQUENCE</scope>
</reference>
<accession>A0AAV5D990</accession>
<evidence type="ECO:0000256" key="3">
    <source>
        <dbReference type="ARBA" id="ARBA00023015"/>
    </source>
</evidence>
<keyword evidence="4" id="KW-0238">DNA-binding</keyword>
<comment type="subcellular location">
    <subcellularLocation>
        <location evidence="1">Nucleus</location>
    </subcellularLocation>
</comment>
<dbReference type="CDD" id="cd00167">
    <property type="entry name" value="SANT"/>
    <property type="match status" value="1"/>
</dbReference>
<dbReference type="SMART" id="SM00717">
    <property type="entry name" value="SANT"/>
    <property type="match status" value="1"/>
</dbReference>
<dbReference type="InterPro" id="IPR009057">
    <property type="entry name" value="Homeodomain-like_sf"/>
</dbReference>
<dbReference type="Gene3D" id="1.10.10.60">
    <property type="entry name" value="Homeodomain-like"/>
    <property type="match status" value="1"/>
</dbReference>
<sequence length="330" mass="35914">MEPPSARSRKKRAVRGKKNKVKCDVNLGNRRWLPIAKCNGEEALPVLQVFVSVDEGRNWEGDEWTTCVGGAGAVVVDCLSSMDPIRVQACMKHGSITKNRWAAIASYLPQRTDNDIKNYWNTHLKKKLKKHQAIGAIFAPPPPPSSDLSSSSTTLPALTGASHIDHNMIIANNPISKDNYTPRSSCSNNPGDVTQLISRRSPFIAAPGSLDAESGRSPSSYASSMDNISKLLDGFMKNTAPQNDIKPSTIEINPLLSFEHVSAAGGVLPTFADVLPPQPVLMEQPKQQQQQQQAQAPLSSIEKWLLDEAAEQVTDLMDLSDGCCSVPMLF</sequence>
<dbReference type="InterPro" id="IPR001005">
    <property type="entry name" value="SANT/Myb"/>
</dbReference>
<dbReference type="PROSITE" id="PS51294">
    <property type="entry name" value="HTH_MYB"/>
    <property type="match status" value="1"/>
</dbReference>
<dbReference type="Pfam" id="PF00249">
    <property type="entry name" value="Myb_DNA-binding"/>
    <property type="match status" value="1"/>
</dbReference>
<evidence type="ECO:0000259" key="8">
    <source>
        <dbReference type="PROSITE" id="PS51294"/>
    </source>
</evidence>
<evidence type="ECO:0000313" key="9">
    <source>
        <dbReference type="EMBL" id="GJN07112.1"/>
    </source>
</evidence>
<dbReference type="Proteomes" id="UP001054889">
    <property type="component" value="Unassembled WGS sequence"/>
</dbReference>
<keyword evidence="3" id="KW-0805">Transcription regulation</keyword>
<evidence type="ECO:0000313" key="10">
    <source>
        <dbReference type="Proteomes" id="UP001054889"/>
    </source>
</evidence>
<dbReference type="GO" id="GO:0005634">
    <property type="term" value="C:nucleus"/>
    <property type="evidence" value="ECO:0007669"/>
    <property type="project" value="UniProtKB-SubCell"/>
</dbReference>
<feature type="domain" description="Myb-like" evidence="7">
    <location>
        <begin position="92"/>
        <end position="124"/>
    </location>
</feature>
<keyword evidence="5" id="KW-0804">Transcription</keyword>
<organism evidence="9 10">
    <name type="scientific">Eleusine coracana subsp. coracana</name>
    <dbReference type="NCBI Taxonomy" id="191504"/>
    <lineage>
        <taxon>Eukaryota</taxon>
        <taxon>Viridiplantae</taxon>
        <taxon>Streptophyta</taxon>
        <taxon>Embryophyta</taxon>
        <taxon>Tracheophyta</taxon>
        <taxon>Spermatophyta</taxon>
        <taxon>Magnoliopsida</taxon>
        <taxon>Liliopsida</taxon>
        <taxon>Poales</taxon>
        <taxon>Poaceae</taxon>
        <taxon>PACMAD clade</taxon>
        <taxon>Chloridoideae</taxon>
        <taxon>Cynodonteae</taxon>
        <taxon>Eleusininae</taxon>
        <taxon>Eleusine</taxon>
    </lineage>
</organism>
<dbReference type="PANTHER" id="PTHR47997">
    <property type="entry name" value="MYB DOMAIN PROTEIN 55"/>
    <property type="match status" value="1"/>
</dbReference>
<reference evidence="9" key="2">
    <citation type="submission" date="2021-12" db="EMBL/GenBank/DDBJ databases">
        <title>Resequencing data analysis of finger millet.</title>
        <authorList>
            <person name="Hatakeyama M."/>
            <person name="Aluri S."/>
            <person name="Balachadran M.T."/>
            <person name="Sivarajan S.R."/>
            <person name="Poveda L."/>
            <person name="Shimizu-Inatsugi R."/>
            <person name="Schlapbach R."/>
            <person name="Sreeman S.M."/>
            <person name="Shimizu K.K."/>
        </authorList>
    </citation>
    <scope>NUCLEOTIDE SEQUENCE</scope>
</reference>
<keyword evidence="10" id="KW-1185">Reference proteome</keyword>
<dbReference type="AlphaFoldDB" id="A0AAV5D990"/>
<proteinExistence type="predicted"/>
<keyword evidence="6" id="KW-0539">Nucleus</keyword>
<dbReference type="EMBL" id="BQKI01000013">
    <property type="protein sequence ID" value="GJN07112.1"/>
    <property type="molecule type" value="Genomic_DNA"/>
</dbReference>
<evidence type="ECO:0000256" key="4">
    <source>
        <dbReference type="ARBA" id="ARBA00023125"/>
    </source>
</evidence>
<dbReference type="InterPro" id="IPR051953">
    <property type="entry name" value="Plant_SW-associated_TFs"/>
</dbReference>
<evidence type="ECO:0000256" key="5">
    <source>
        <dbReference type="ARBA" id="ARBA00023163"/>
    </source>
</evidence>
<name>A0AAV5D990_ELECO</name>
<comment type="caution">
    <text evidence="9">The sequence shown here is derived from an EMBL/GenBank/DDBJ whole genome shotgun (WGS) entry which is preliminary data.</text>
</comment>
<keyword evidence="2" id="KW-0677">Repeat</keyword>
<dbReference type="SUPFAM" id="SSF46689">
    <property type="entry name" value="Homeodomain-like"/>
    <property type="match status" value="1"/>
</dbReference>
<dbReference type="PROSITE" id="PS50090">
    <property type="entry name" value="MYB_LIKE"/>
    <property type="match status" value="1"/>
</dbReference>
<dbReference type="InterPro" id="IPR017930">
    <property type="entry name" value="Myb_dom"/>
</dbReference>
<gene>
    <name evidence="9" type="primary">ga24910</name>
    <name evidence="9" type="ORF">PR202_ga24910</name>
</gene>
<dbReference type="PANTHER" id="PTHR47997:SF28">
    <property type="entry name" value="TRANSCRIPTION FACTOR MYB15-LIKE"/>
    <property type="match status" value="1"/>
</dbReference>
<dbReference type="GO" id="GO:0003677">
    <property type="term" value="F:DNA binding"/>
    <property type="evidence" value="ECO:0007669"/>
    <property type="project" value="UniProtKB-KW"/>
</dbReference>
<evidence type="ECO:0000259" key="7">
    <source>
        <dbReference type="PROSITE" id="PS50090"/>
    </source>
</evidence>
<evidence type="ECO:0000256" key="1">
    <source>
        <dbReference type="ARBA" id="ARBA00004123"/>
    </source>
</evidence>